<name>A0A8J7QK81_9BACT</name>
<reference evidence="1" key="1">
    <citation type="submission" date="2021-03" db="EMBL/GenBank/DDBJ databases">
        <authorList>
            <person name="Wang G."/>
        </authorList>
    </citation>
    <scope>NUCLEOTIDE SEQUENCE</scope>
    <source>
        <strain evidence="1">KCTC 12899</strain>
    </source>
</reference>
<evidence type="ECO:0000313" key="2">
    <source>
        <dbReference type="Proteomes" id="UP000664417"/>
    </source>
</evidence>
<sequence length="398" mass="44257">MDVFGLFAHPYVGDYHSLAEQLAPNLFRSFCTRAIKEQPGGSDPLLESFIQDLDQRPATAAYWTPEQANIVLHLQQSTQMRKDPVWLRTQIAVAAHLCGLSDSIHLSATLNNEPLLVRGDALSAAAIRIEGDREHLRFTDENDVLIAAYQVVHHHGDRPIWQRTDRPTPFITVDGKPVIPLVGTDWHHHFTEQGHADTPKPSEGVAAIQAAFDLLQQKIPEYHAWILCFLREITCIPRPDADSIASNSSGVRWGGIDIAAPASVTEIVEMLVHECSHQYFHCLYWLGPLATPEAGLVFSPLKNQKRPFDRILLGYHAFGNALLVFDRLKALGYGPSMVDRVETVNHYMAALAPPLVHTEKLTDLGRAFYEPLRDRLFDQLGFGPGSLEPTLSAHGAPS</sequence>
<comment type="caution">
    <text evidence="1">The sequence shown here is derived from an EMBL/GenBank/DDBJ whole genome shotgun (WGS) entry which is preliminary data.</text>
</comment>
<dbReference type="NCBIfam" id="TIGR04267">
    <property type="entry name" value="mod_HExxH"/>
    <property type="match status" value="1"/>
</dbReference>
<gene>
    <name evidence="1" type="ORF">J3U88_14680</name>
</gene>
<dbReference type="Proteomes" id="UP000664417">
    <property type="component" value="Unassembled WGS sequence"/>
</dbReference>
<evidence type="ECO:0000313" key="1">
    <source>
        <dbReference type="EMBL" id="MBO1319718.1"/>
    </source>
</evidence>
<accession>A0A8J7QK81</accession>
<protein>
    <recommendedName>
        <fullName evidence="3">HEXXH motif domain-containing protein</fullName>
    </recommendedName>
</protein>
<dbReference type="AlphaFoldDB" id="A0A8J7QK81"/>
<dbReference type="RefSeq" id="WP_207859623.1">
    <property type="nucleotide sequence ID" value="NZ_JAFREP010000013.1"/>
</dbReference>
<dbReference type="InterPro" id="IPR026337">
    <property type="entry name" value="AKG_HExxH"/>
</dbReference>
<dbReference type="EMBL" id="JAFREP010000013">
    <property type="protein sequence ID" value="MBO1319718.1"/>
    <property type="molecule type" value="Genomic_DNA"/>
</dbReference>
<organism evidence="1 2">
    <name type="scientific">Acanthopleuribacter pedis</name>
    <dbReference type="NCBI Taxonomy" id="442870"/>
    <lineage>
        <taxon>Bacteria</taxon>
        <taxon>Pseudomonadati</taxon>
        <taxon>Acidobacteriota</taxon>
        <taxon>Holophagae</taxon>
        <taxon>Acanthopleuribacterales</taxon>
        <taxon>Acanthopleuribacteraceae</taxon>
        <taxon>Acanthopleuribacter</taxon>
    </lineage>
</organism>
<evidence type="ECO:0008006" key="3">
    <source>
        <dbReference type="Google" id="ProtNLM"/>
    </source>
</evidence>
<keyword evidence="2" id="KW-1185">Reference proteome</keyword>
<proteinExistence type="predicted"/>